<feature type="transmembrane region" description="Helical" evidence="1">
    <location>
        <begin position="63"/>
        <end position="83"/>
    </location>
</feature>
<comment type="caution">
    <text evidence="2">The sequence shown here is derived from an EMBL/GenBank/DDBJ whole genome shotgun (WGS) entry which is preliminary data.</text>
</comment>
<protein>
    <submittedName>
        <fullName evidence="2">Uncharacterized protein</fullName>
    </submittedName>
</protein>
<organism evidence="2 3">
    <name type="scientific">Streptomyces coffeae</name>
    <dbReference type="NCBI Taxonomy" id="621382"/>
    <lineage>
        <taxon>Bacteria</taxon>
        <taxon>Bacillati</taxon>
        <taxon>Actinomycetota</taxon>
        <taxon>Actinomycetes</taxon>
        <taxon>Kitasatosporales</taxon>
        <taxon>Streptomycetaceae</taxon>
        <taxon>Streptomyces</taxon>
    </lineage>
</organism>
<keyword evidence="3" id="KW-1185">Reference proteome</keyword>
<sequence length="123" mass="13074">MSNSQSPGLSPYVTTTLMPASRPRMFNTRTAQVLWTLLPILTVAFAAAVPFVAAAVKGVVKPWIAGVYICAEIAVFGVVLGVADGKSPVPGFLLVLFITVAATHTSLMDSERVTVGKLRWEGR</sequence>
<reference evidence="2 3" key="1">
    <citation type="submission" date="2021-01" db="EMBL/GenBank/DDBJ databases">
        <title>WGS of actinomycetes isolated from Thailand.</title>
        <authorList>
            <person name="Thawai C."/>
        </authorList>
    </citation>
    <scope>NUCLEOTIDE SEQUENCE [LARGE SCALE GENOMIC DNA]</scope>
    <source>
        <strain evidence="2 3">CA1R205</strain>
    </source>
</reference>
<keyword evidence="1" id="KW-0472">Membrane</keyword>
<dbReference type="RefSeq" id="WP_201879768.1">
    <property type="nucleotide sequence ID" value="NZ_JAERRF010000022.1"/>
</dbReference>
<proteinExistence type="predicted"/>
<dbReference type="Proteomes" id="UP000634229">
    <property type="component" value="Unassembled WGS sequence"/>
</dbReference>
<keyword evidence="1" id="KW-1133">Transmembrane helix</keyword>
<feature type="transmembrane region" description="Helical" evidence="1">
    <location>
        <begin position="33"/>
        <end position="56"/>
    </location>
</feature>
<feature type="transmembrane region" description="Helical" evidence="1">
    <location>
        <begin position="89"/>
        <end position="107"/>
    </location>
</feature>
<gene>
    <name evidence="2" type="ORF">JK363_30210</name>
</gene>
<keyword evidence="1" id="KW-0812">Transmembrane</keyword>
<evidence type="ECO:0000313" key="3">
    <source>
        <dbReference type="Proteomes" id="UP000634229"/>
    </source>
</evidence>
<evidence type="ECO:0000313" key="2">
    <source>
        <dbReference type="EMBL" id="MBL1100867.1"/>
    </source>
</evidence>
<accession>A0ABS1NLU0</accession>
<dbReference type="EMBL" id="JAERRF010000022">
    <property type="protein sequence ID" value="MBL1100867.1"/>
    <property type="molecule type" value="Genomic_DNA"/>
</dbReference>
<name>A0ABS1NLU0_9ACTN</name>
<evidence type="ECO:0000256" key="1">
    <source>
        <dbReference type="SAM" id="Phobius"/>
    </source>
</evidence>